<dbReference type="InterPro" id="IPR000150">
    <property type="entry name" value="Cof"/>
</dbReference>
<dbReference type="SFLD" id="SFLDS00003">
    <property type="entry name" value="Haloacid_Dehalogenase"/>
    <property type="match status" value="1"/>
</dbReference>
<reference evidence="1 2" key="1">
    <citation type="journal article" date="2015" name="Genome Announc.">
        <title>Expanding the biotechnology potential of lactobacilli through comparative genomics of 213 strains and associated genera.</title>
        <authorList>
            <person name="Sun Z."/>
            <person name="Harris H.M."/>
            <person name="McCann A."/>
            <person name="Guo C."/>
            <person name="Argimon S."/>
            <person name="Zhang W."/>
            <person name="Yang X."/>
            <person name="Jeffery I.B."/>
            <person name="Cooney J.C."/>
            <person name="Kagawa T.F."/>
            <person name="Liu W."/>
            <person name="Song Y."/>
            <person name="Salvetti E."/>
            <person name="Wrobel A."/>
            <person name="Rasinkangas P."/>
            <person name="Parkhill J."/>
            <person name="Rea M.C."/>
            <person name="O'Sullivan O."/>
            <person name="Ritari J."/>
            <person name="Douillard F.P."/>
            <person name="Paul Ross R."/>
            <person name="Yang R."/>
            <person name="Briner A.E."/>
            <person name="Felis G.E."/>
            <person name="de Vos W.M."/>
            <person name="Barrangou R."/>
            <person name="Klaenhammer T.R."/>
            <person name="Caufield P.W."/>
            <person name="Cui Y."/>
            <person name="Zhang H."/>
            <person name="O'Toole P.W."/>
        </authorList>
    </citation>
    <scope>NUCLEOTIDE SEQUENCE [LARGE SCALE GENOMIC DNA]</scope>
    <source>
        <strain evidence="1 2">DSM 22689</strain>
    </source>
</reference>
<name>A0A0R2CDM2_9LACO</name>
<dbReference type="InterPro" id="IPR023214">
    <property type="entry name" value="HAD_sf"/>
</dbReference>
<comment type="caution">
    <text evidence="1">The sequence shown here is derived from an EMBL/GenBank/DDBJ whole genome shotgun (WGS) entry which is preliminary data.</text>
</comment>
<dbReference type="InterPro" id="IPR006379">
    <property type="entry name" value="HAD-SF_hydro_IIB"/>
</dbReference>
<dbReference type="PANTHER" id="PTHR10000">
    <property type="entry name" value="PHOSPHOSERINE PHOSPHATASE"/>
    <property type="match status" value="1"/>
</dbReference>
<dbReference type="PROSITE" id="PS01229">
    <property type="entry name" value="COF_2"/>
    <property type="match status" value="1"/>
</dbReference>
<protein>
    <submittedName>
        <fullName evidence="1">HAD superfamily hydrolase</fullName>
    </submittedName>
</protein>
<evidence type="ECO:0000313" key="2">
    <source>
        <dbReference type="Proteomes" id="UP000051586"/>
    </source>
</evidence>
<dbReference type="RefSeq" id="WP_009166321.1">
    <property type="nucleotide sequence ID" value="NZ_AYZI01000011.1"/>
</dbReference>
<dbReference type="PANTHER" id="PTHR10000:SF8">
    <property type="entry name" value="HAD SUPERFAMILY HYDROLASE-LIKE, TYPE 3"/>
    <property type="match status" value="1"/>
</dbReference>
<dbReference type="Gene3D" id="3.40.50.1000">
    <property type="entry name" value="HAD superfamily/HAD-like"/>
    <property type="match status" value="1"/>
</dbReference>
<dbReference type="AlphaFoldDB" id="A0A0R2CDM2"/>
<dbReference type="InterPro" id="IPR036412">
    <property type="entry name" value="HAD-like_sf"/>
</dbReference>
<dbReference type="SFLD" id="SFLDG01140">
    <property type="entry name" value="C2.B:_Phosphomannomutase_and_P"/>
    <property type="match status" value="1"/>
</dbReference>
<proteinExistence type="predicted"/>
<dbReference type="STRING" id="1423745.GCA_001311215_01485"/>
<dbReference type="SUPFAM" id="SSF56784">
    <property type="entry name" value="HAD-like"/>
    <property type="match status" value="1"/>
</dbReference>
<sequence length="267" mass="30036">MIKMIALDLDNTLLNSDKKISSLNTKVLKKLHRQGLKVVLCTGRPLNAVLDYVDQLDLHEAADYTITFNGGLVLRNRDQQVLFQHGMSKPQLSALYQFAKQQQLPLDVLNFSQVYPVTDLVKSIYQQTLRATIKFVPTAWGQLPQQTYAKAIIATQPQQLDAVVARLSNELRHDYHIMRSQPKILEFLPPKVDKVYGLGALLSYFGWDFSNLLAFGDAENDAGMLRQAKIGVAMGNATPEIKQLADEETATNDQDGVALFLEKFMKR</sequence>
<dbReference type="SFLD" id="SFLDG01144">
    <property type="entry name" value="C2.B.4:_PGP_Like"/>
    <property type="match status" value="1"/>
</dbReference>
<dbReference type="Proteomes" id="UP000051586">
    <property type="component" value="Unassembled WGS sequence"/>
</dbReference>
<gene>
    <name evidence="1" type="ORF">FC87_GL000267</name>
</gene>
<evidence type="ECO:0000313" key="1">
    <source>
        <dbReference type="EMBL" id="KRM89853.1"/>
    </source>
</evidence>
<dbReference type="NCBIfam" id="TIGR00099">
    <property type="entry name" value="Cof-subfamily"/>
    <property type="match status" value="1"/>
</dbReference>
<dbReference type="CDD" id="cd07516">
    <property type="entry name" value="HAD_Pase"/>
    <property type="match status" value="1"/>
</dbReference>
<accession>A0A0R2CDM2</accession>
<dbReference type="GO" id="GO:0000287">
    <property type="term" value="F:magnesium ion binding"/>
    <property type="evidence" value="ECO:0007669"/>
    <property type="project" value="TreeGrafter"/>
</dbReference>
<keyword evidence="1" id="KW-0378">Hydrolase</keyword>
<dbReference type="Pfam" id="PF08282">
    <property type="entry name" value="Hydrolase_3"/>
    <property type="match status" value="1"/>
</dbReference>
<dbReference type="Gene3D" id="3.30.1240.10">
    <property type="match status" value="1"/>
</dbReference>
<dbReference type="GO" id="GO:0005829">
    <property type="term" value="C:cytosol"/>
    <property type="evidence" value="ECO:0007669"/>
    <property type="project" value="TreeGrafter"/>
</dbReference>
<dbReference type="EMBL" id="AYZI01000011">
    <property type="protein sequence ID" value="KRM89853.1"/>
    <property type="molecule type" value="Genomic_DNA"/>
</dbReference>
<dbReference type="PATRIC" id="fig|1423745.4.peg.275"/>
<dbReference type="NCBIfam" id="TIGR01484">
    <property type="entry name" value="HAD-SF-IIB"/>
    <property type="match status" value="1"/>
</dbReference>
<organism evidence="1 2">
    <name type="scientific">Fructilactobacillus florum DSM 22689 = JCM 16035</name>
    <dbReference type="NCBI Taxonomy" id="1423745"/>
    <lineage>
        <taxon>Bacteria</taxon>
        <taxon>Bacillati</taxon>
        <taxon>Bacillota</taxon>
        <taxon>Bacilli</taxon>
        <taxon>Lactobacillales</taxon>
        <taxon>Lactobacillaceae</taxon>
        <taxon>Fructilactobacillus</taxon>
    </lineage>
</organism>
<dbReference type="GO" id="GO:0016791">
    <property type="term" value="F:phosphatase activity"/>
    <property type="evidence" value="ECO:0007669"/>
    <property type="project" value="UniProtKB-ARBA"/>
</dbReference>